<reference evidence="2" key="1">
    <citation type="submission" date="2021-02" db="EMBL/GenBank/DDBJ databases">
        <authorList>
            <person name="Dougan E. K."/>
            <person name="Rhodes N."/>
            <person name="Thang M."/>
            <person name="Chan C."/>
        </authorList>
    </citation>
    <scope>NUCLEOTIDE SEQUENCE</scope>
</reference>
<feature type="region of interest" description="Disordered" evidence="1">
    <location>
        <begin position="108"/>
        <end position="194"/>
    </location>
</feature>
<feature type="compositionally biased region" description="Acidic residues" evidence="1">
    <location>
        <begin position="152"/>
        <end position="166"/>
    </location>
</feature>
<proteinExistence type="predicted"/>
<organism evidence="2 3">
    <name type="scientific">Symbiodinium natans</name>
    <dbReference type="NCBI Taxonomy" id="878477"/>
    <lineage>
        <taxon>Eukaryota</taxon>
        <taxon>Sar</taxon>
        <taxon>Alveolata</taxon>
        <taxon>Dinophyceae</taxon>
        <taxon>Suessiales</taxon>
        <taxon>Symbiodiniaceae</taxon>
        <taxon>Symbiodinium</taxon>
    </lineage>
</organism>
<evidence type="ECO:0000313" key="2">
    <source>
        <dbReference type="EMBL" id="CAE7247147.1"/>
    </source>
</evidence>
<sequence length="221" mass="24585">MVAELLVGSQGSADYEEVALEQGQEQPQACETRAAPALNLSYLEGLALQGGSQQNLAAIPEAREFVGGERSLWTRLEPRNKASVNYRRAQQARDAVFKGTPFAQRFLEDRPGKQARASFARDEEAPTLSHAPTTEFESVAPTHPATSVYYSSDEEVEVQVEEEPESSDTSRATATSAGSSSWYNSRAGSDIWRRDETRRNEQWERYQPYHSNGLQPQVAAW</sequence>
<evidence type="ECO:0000256" key="1">
    <source>
        <dbReference type="SAM" id="MobiDB-lite"/>
    </source>
</evidence>
<evidence type="ECO:0000313" key="3">
    <source>
        <dbReference type="Proteomes" id="UP000604046"/>
    </source>
</evidence>
<dbReference type="Proteomes" id="UP000604046">
    <property type="component" value="Unassembled WGS sequence"/>
</dbReference>
<dbReference type="EMBL" id="CAJNDS010001109">
    <property type="protein sequence ID" value="CAE7247147.1"/>
    <property type="molecule type" value="Genomic_DNA"/>
</dbReference>
<accession>A0A812LGJ6</accession>
<dbReference type="AlphaFoldDB" id="A0A812LGJ6"/>
<feature type="compositionally biased region" description="Low complexity" evidence="1">
    <location>
        <begin position="167"/>
        <end position="181"/>
    </location>
</feature>
<feature type="region of interest" description="Disordered" evidence="1">
    <location>
        <begin position="202"/>
        <end position="221"/>
    </location>
</feature>
<comment type="caution">
    <text evidence="2">The sequence shown here is derived from an EMBL/GenBank/DDBJ whole genome shotgun (WGS) entry which is preliminary data.</text>
</comment>
<protein>
    <submittedName>
        <fullName evidence="2">Uncharacterized protein</fullName>
    </submittedName>
</protein>
<name>A0A812LGJ6_9DINO</name>
<keyword evidence="3" id="KW-1185">Reference proteome</keyword>
<gene>
    <name evidence="2" type="ORF">SNAT2548_LOCUS11805</name>
</gene>